<dbReference type="SUPFAM" id="SSF50331">
    <property type="entry name" value="MOP-like"/>
    <property type="match status" value="1"/>
</dbReference>
<keyword evidence="12" id="KW-1185">Reference proteome</keyword>
<dbReference type="STRING" id="1082931.KKY_443"/>
<keyword evidence="2" id="KW-0813">Transport</keyword>
<keyword evidence="4" id="KW-0410">Iron transport</keyword>
<keyword evidence="7" id="KW-0408">Iron</keyword>
<organism evidence="11 12">
    <name type="scientific">Pelagibacterium halotolerans (strain DSM 22347 / JCM 15775 / CGMCC 1.7692 / B2)</name>
    <dbReference type="NCBI Taxonomy" id="1082931"/>
    <lineage>
        <taxon>Bacteria</taxon>
        <taxon>Pseudomonadati</taxon>
        <taxon>Pseudomonadota</taxon>
        <taxon>Alphaproteobacteria</taxon>
        <taxon>Hyphomicrobiales</taxon>
        <taxon>Devosiaceae</taxon>
        <taxon>Pelagibacterium</taxon>
    </lineage>
</organism>
<keyword evidence="3" id="KW-1003">Cell membrane</keyword>
<evidence type="ECO:0000256" key="7">
    <source>
        <dbReference type="ARBA" id="ARBA00023004"/>
    </source>
</evidence>
<evidence type="ECO:0000256" key="1">
    <source>
        <dbReference type="ARBA" id="ARBA00005417"/>
    </source>
</evidence>
<dbReference type="EMBL" id="CP003075">
    <property type="protein sequence ID" value="AEQ50485.1"/>
    <property type="molecule type" value="Genomic_DNA"/>
</dbReference>
<dbReference type="PANTHER" id="PTHR42781">
    <property type="entry name" value="SPERMIDINE/PUTRESCINE IMPORT ATP-BINDING PROTEIN POTA"/>
    <property type="match status" value="1"/>
</dbReference>
<accession>G4RAC6</accession>
<comment type="similarity">
    <text evidence="1">Belongs to the ABC transporter superfamily.</text>
</comment>
<protein>
    <submittedName>
        <fullName evidence="11">Ferric iron ABC transporter, ATP-binding protein</fullName>
    </submittedName>
</protein>
<dbReference type="PROSITE" id="PS50893">
    <property type="entry name" value="ABC_TRANSPORTER_2"/>
    <property type="match status" value="1"/>
</dbReference>
<evidence type="ECO:0000256" key="3">
    <source>
        <dbReference type="ARBA" id="ARBA00022475"/>
    </source>
</evidence>
<dbReference type="InterPro" id="IPR017871">
    <property type="entry name" value="ABC_transporter-like_CS"/>
</dbReference>
<dbReference type="GO" id="GO:0043190">
    <property type="term" value="C:ATP-binding cassette (ABC) transporter complex"/>
    <property type="evidence" value="ECO:0007669"/>
    <property type="project" value="InterPro"/>
</dbReference>
<dbReference type="InterPro" id="IPR003439">
    <property type="entry name" value="ABC_transporter-like_ATP-bd"/>
</dbReference>
<dbReference type="SUPFAM" id="SSF52540">
    <property type="entry name" value="P-loop containing nucleoside triphosphate hydrolases"/>
    <property type="match status" value="1"/>
</dbReference>
<evidence type="ECO:0000256" key="8">
    <source>
        <dbReference type="ARBA" id="ARBA00023065"/>
    </source>
</evidence>
<dbReference type="InterPro" id="IPR015853">
    <property type="entry name" value="ABC_transpr_FbpC"/>
</dbReference>
<dbReference type="InterPro" id="IPR027417">
    <property type="entry name" value="P-loop_NTPase"/>
</dbReference>
<dbReference type="KEGG" id="phl:KKY_443"/>
<dbReference type="HOGENOM" id="CLU_000604_1_1_5"/>
<evidence type="ECO:0000256" key="4">
    <source>
        <dbReference type="ARBA" id="ARBA00022496"/>
    </source>
</evidence>
<reference evidence="11 12" key="1">
    <citation type="journal article" date="2012" name="J. Bacteriol.">
        <title>Complete genome sequence of Pelagibacterium halotolerans B2T.</title>
        <authorList>
            <person name="Huo Y.Y."/>
            <person name="Cheng H."/>
            <person name="Han X.F."/>
            <person name="Jiang X.W."/>
            <person name="Sun C."/>
            <person name="Zhang X.Q."/>
            <person name="Zhu X.F."/>
            <person name="Liu Y.F."/>
            <person name="Li P.F."/>
            <person name="Ni P.X."/>
            <person name="Wu M."/>
        </authorList>
    </citation>
    <scope>NUCLEOTIDE SEQUENCE [LARGE SCALE GENOMIC DNA]</scope>
    <source>
        <strain evidence="12">DSM 22347 / JCM 15775 / CGMCC 1.7692 / B2</strain>
    </source>
</reference>
<dbReference type="Pfam" id="PF00005">
    <property type="entry name" value="ABC_tran"/>
    <property type="match status" value="1"/>
</dbReference>
<feature type="domain" description="ABC transporter" evidence="10">
    <location>
        <begin position="8"/>
        <end position="240"/>
    </location>
</feature>
<keyword evidence="9" id="KW-0472">Membrane</keyword>
<dbReference type="GO" id="GO:0015408">
    <property type="term" value="F:ABC-type ferric iron transporter activity"/>
    <property type="evidence" value="ECO:0007669"/>
    <property type="project" value="InterPro"/>
</dbReference>
<dbReference type="InterPro" id="IPR013611">
    <property type="entry name" value="Transp-assoc_OB_typ2"/>
</dbReference>
<dbReference type="PROSITE" id="PS00211">
    <property type="entry name" value="ABC_TRANSPORTER_1"/>
    <property type="match status" value="1"/>
</dbReference>
<dbReference type="Pfam" id="PF08402">
    <property type="entry name" value="TOBE_2"/>
    <property type="match status" value="1"/>
</dbReference>
<keyword evidence="5" id="KW-0547">Nucleotide-binding</keyword>
<evidence type="ECO:0000313" key="12">
    <source>
        <dbReference type="Proteomes" id="UP000008850"/>
    </source>
</evidence>
<dbReference type="PATRIC" id="fig|1082931.4.peg.440"/>
<dbReference type="Proteomes" id="UP000008850">
    <property type="component" value="Chromosome"/>
</dbReference>
<evidence type="ECO:0000259" key="10">
    <source>
        <dbReference type="PROSITE" id="PS50893"/>
    </source>
</evidence>
<evidence type="ECO:0000256" key="6">
    <source>
        <dbReference type="ARBA" id="ARBA00022840"/>
    </source>
</evidence>
<evidence type="ECO:0000256" key="5">
    <source>
        <dbReference type="ARBA" id="ARBA00022741"/>
    </source>
</evidence>
<dbReference type="SMART" id="SM00382">
    <property type="entry name" value="AAA"/>
    <property type="match status" value="1"/>
</dbReference>
<dbReference type="GO" id="GO:0005524">
    <property type="term" value="F:ATP binding"/>
    <property type="evidence" value="ECO:0007669"/>
    <property type="project" value="UniProtKB-KW"/>
</dbReference>
<gene>
    <name evidence="11" type="ordered locus">KKY_443</name>
</gene>
<dbReference type="GO" id="GO:0015697">
    <property type="term" value="P:quaternary ammonium group transport"/>
    <property type="evidence" value="ECO:0007669"/>
    <property type="project" value="UniProtKB-ARBA"/>
</dbReference>
<dbReference type="InterPro" id="IPR008995">
    <property type="entry name" value="Mo/tungstate-bd_C_term_dom"/>
</dbReference>
<dbReference type="RefSeq" id="WP_014129634.1">
    <property type="nucleotide sequence ID" value="NC_016078.1"/>
</dbReference>
<dbReference type="InterPro" id="IPR050093">
    <property type="entry name" value="ABC_SmlMolc_Importer"/>
</dbReference>
<evidence type="ECO:0000313" key="11">
    <source>
        <dbReference type="EMBL" id="AEQ50485.1"/>
    </source>
</evidence>
<dbReference type="eggNOG" id="COG3842">
    <property type="taxonomic scope" value="Bacteria"/>
</dbReference>
<dbReference type="PANTHER" id="PTHR42781:SF4">
    <property type="entry name" value="SPERMIDINE_PUTRESCINE IMPORT ATP-BINDING PROTEIN POTA"/>
    <property type="match status" value="1"/>
</dbReference>
<dbReference type="Gene3D" id="2.40.50.100">
    <property type="match status" value="1"/>
</dbReference>
<dbReference type="AlphaFoldDB" id="G4RAC6"/>
<evidence type="ECO:0000256" key="9">
    <source>
        <dbReference type="ARBA" id="ARBA00023136"/>
    </source>
</evidence>
<dbReference type="Gene3D" id="3.40.50.300">
    <property type="entry name" value="P-loop containing nucleotide triphosphate hydrolases"/>
    <property type="match status" value="1"/>
</dbReference>
<name>G4RAC6_PELHB</name>
<dbReference type="CDD" id="cd03259">
    <property type="entry name" value="ABC_Carb_Solutes_like"/>
    <property type="match status" value="1"/>
</dbReference>
<dbReference type="InterPro" id="IPR003593">
    <property type="entry name" value="AAA+_ATPase"/>
</dbReference>
<sequence length="361" mass="38666">MSKLGPILRIENVTRHFGSVAALDGVSFEIASGEIVCLVGHSGCGKSTLLRAISGVEHIDGGAVVLAGTTVSGADAFVEPENRNIGFMFQDYALFPHLTARQNIGFGLRNMNRKDVAARVDDIISRLGIEALAERYPHMLSGGEQQRIALARALAPQPRILLMDEPFSNLDRGLRDTIRRETLALLRQLGTTAIIVTHDPEEALAIGDRVVLMHKGKVIESGTGDAIYSFPQTAYAAAFFSQVNRIPARRSGDWLDSALGRFPAPCGSSGPVQLFIRPQALALTKNGTAATVRGRVLLGEIEEVTLEVTGLDEPLVMRTSAQRGLEVGQAVTIGVEPKDVLVFAADETARSTLPRGPLAAE</sequence>
<dbReference type="GO" id="GO:0016887">
    <property type="term" value="F:ATP hydrolysis activity"/>
    <property type="evidence" value="ECO:0007669"/>
    <property type="project" value="InterPro"/>
</dbReference>
<proteinExistence type="inferred from homology"/>
<evidence type="ECO:0000256" key="2">
    <source>
        <dbReference type="ARBA" id="ARBA00022448"/>
    </source>
</evidence>
<dbReference type="FunFam" id="3.40.50.300:FF:000425">
    <property type="entry name" value="Probable ABC transporter, ATP-binding subunit"/>
    <property type="match status" value="1"/>
</dbReference>
<keyword evidence="8" id="KW-0406">Ion transport</keyword>
<keyword evidence="6 11" id="KW-0067">ATP-binding</keyword>